<keyword evidence="5" id="KW-1185">Reference proteome</keyword>
<evidence type="ECO:0000256" key="2">
    <source>
        <dbReference type="ARBA" id="ARBA00022737"/>
    </source>
</evidence>
<dbReference type="PROSITE" id="PS50082">
    <property type="entry name" value="WD_REPEATS_2"/>
    <property type="match status" value="1"/>
</dbReference>
<reference evidence="4 5" key="1">
    <citation type="submission" date="2016-06" db="EMBL/GenBank/DDBJ databases">
        <title>Comparative genomics of the ectomycorrhizal sister species Rhizopogon vinicolor and Rhizopogon vesiculosus (Basidiomycota: Boletales) reveals a divergence of the mating type B locus.</title>
        <authorList>
            <consortium name="DOE Joint Genome Institute"/>
            <person name="Mujic A.B."/>
            <person name="Kuo A."/>
            <person name="Tritt A."/>
            <person name="Lipzen A."/>
            <person name="Chen C."/>
            <person name="Johnson J."/>
            <person name="Sharma A."/>
            <person name="Barry K."/>
            <person name="Grigoriev I.V."/>
            <person name="Spatafora J.W."/>
        </authorList>
    </citation>
    <scope>NUCLEOTIDE SEQUENCE [LARGE SCALE GENOMIC DNA]</scope>
    <source>
        <strain evidence="4 5">AM-OR11-026</strain>
    </source>
</reference>
<keyword evidence="2" id="KW-0677">Repeat</keyword>
<dbReference type="Proteomes" id="UP000092154">
    <property type="component" value="Unassembled WGS sequence"/>
</dbReference>
<dbReference type="STRING" id="1314800.A0A1B7NIF0"/>
<feature type="repeat" description="WD" evidence="3">
    <location>
        <begin position="37"/>
        <end position="64"/>
    </location>
</feature>
<dbReference type="Gene3D" id="2.130.10.10">
    <property type="entry name" value="YVTN repeat-like/Quinoprotein amine dehydrogenase"/>
    <property type="match status" value="1"/>
</dbReference>
<dbReference type="Pfam" id="PF00400">
    <property type="entry name" value="WD40"/>
    <property type="match status" value="2"/>
</dbReference>
<evidence type="ECO:0000313" key="4">
    <source>
        <dbReference type="EMBL" id="OAX44588.1"/>
    </source>
</evidence>
<accession>A0A1B7NIF0</accession>
<gene>
    <name evidence="4" type="ORF">K503DRAFT_819419</name>
</gene>
<dbReference type="AlphaFoldDB" id="A0A1B7NIF0"/>
<dbReference type="PANTHER" id="PTHR22847:SF637">
    <property type="entry name" value="WD REPEAT DOMAIN 5B"/>
    <property type="match status" value="1"/>
</dbReference>
<dbReference type="OrthoDB" id="2687506at2759"/>
<dbReference type="InterPro" id="IPR036322">
    <property type="entry name" value="WD40_repeat_dom_sf"/>
</dbReference>
<dbReference type="InterPro" id="IPR015943">
    <property type="entry name" value="WD40/YVTN_repeat-like_dom_sf"/>
</dbReference>
<dbReference type="EMBL" id="KV448123">
    <property type="protein sequence ID" value="OAX44588.1"/>
    <property type="molecule type" value="Genomic_DNA"/>
</dbReference>
<evidence type="ECO:0000313" key="5">
    <source>
        <dbReference type="Proteomes" id="UP000092154"/>
    </source>
</evidence>
<name>A0A1B7NIF0_9AGAM</name>
<dbReference type="InterPro" id="IPR019775">
    <property type="entry name" value="WD40_repeat_CS"/>
</dbReference>
<proteinExistence type="predicted"/>
<evidence type="ECO:0000256" key="3">
    <source>
        <dbReference type="PROSITE-ProRule" id="PRU00221"/>
    </source>
</evidence>
<keyword evidence="1 3" id="KW-0853">WD repeat</keyword>
<dbReference type="PANTHER" id="PTHR22847">
    <property type="entry name" value="WD40 REPEAT PROTEIN"/>
    <property type="match status" value="1"/>
</dbReference>
<dbReference type="InterPro" id="IPR001680">
    <property type="entry name" value="WD40_rpt"/>
</dbReference>
<dbReference type="PROSITE" id="PS00678">
    <property type="entry name" value="WD_REPEATS_1"/>
    <property type="match status" value="1"/>
</dbReference>
<dbReference type="GO" id="GO:1990234">
    <property type="term" value="C:transferase complex"/>
    <property type="evidence" value="ECO:0007669"/>
    <property type="project" value="UniProtKB-ARBA"/>
</dbReference>
<dbReference type="InParanoid" id="A0A1B7NIF0"/>
<evidence type="ECO:0000256" key="1">
    <source>
        <dbReference type="ARBA" id="ARBA00022574"/>
    </source>
</evidence>
<organism evidence="4 5">
    <name type="scientific">Rhizopogon vinicolor AM-OR11-026</name>
    <dbReference type="NCBI Taxonomy" id="1314800"/>
    <lineage>
        <taxon>Eukaryota</taxon>
        <taxon>Fungi</taxon>
        <taxon>Dikarya</taxon>
        <taxon>Basidiomycota</taxon>
        <taxon>Agaricomycotina</taxon>
        <taxon>Agaricomycetes</taxon>
        <taxon>Agaricomycetidae</taxon>
        <taxon>Boletales</taxon>
        <taxon>Suillineae</taxon>
        <taxon>Rhizopogonaceae</taxon>
        <taxon>Rhizopogon</taxon>
    </lineage>
</organism>
<sequence length="190" mass="20941">MQETSHASPSPPWLVTGTRVHTTSCLSTAMVSCPGRPGTHLLVTCSNDKNMRVWDLDTGQHVDEPLLGHNDKSELIAASPDGRWVVSGAWNHDDSTILVWEMATKNMAPVSFKEQESNTVQSVVHVLDSETFASTSYDETVRVRRVTYWIHRITSSGKCAILCKPDGSKLAGATENYIIVWNTESGEEVL</sequence>
<dbReference type="SUPFAM" id="SSF50978">
    <property type="entry name" value="WD40 repeat-like"/>
    <property type="match status" value="1"/>
</dbReference>
<protein>
    <submittedName>
        <fullName evidence="4">WD40 repeat-like protein</fullName>
    </submittedName>
</protein>